<protein>
    <recommendedName>
        <fullName evidence="1">DUF6593 domain-containing protein</fullName>
    </recommendedName>
</protein>
<accession>A0AAW0EER2</accession>
<evidence type="ECO:0000313" key="2">
    <source>
        <dbReference type="EMBL" id="KAK7062662.1"/>
    </source>
</evidence>
<evidence type="ECO:0000313" key="3">
    <source>
        <dbReference type="Proteomes" id="UP001383192"/>
    </source>
</evidence>
<sequence>MVFTPVGTLVIRSREYGDGSEFSATSIDIIPDHYVKRLWRKPATFTSSGARKVSFINKTPNSSDRSVAFSTLEQGSRFHIKHGDGGSDIMCIEWQGANLKAMERSHLTVGNKTTAVKDVIKKSAMLGSTSQSRTFIGPDGLDYKWKVIYCGSNPVFPDSTYLELYAKDSKHPIATTARLTSRDGSYNDESYPVYIAERGLAMISWIVATHAVVDKLLKA</sequence>
<gene>
    <name evidence="2" type="ORF">VNI00_000150</name>
</gene>
<dbReference type="Pfam" id="PF20236">
    <property type="entry name" value="DUF6593"/>
    <property type="match status" value="1"/>
</dbReference>
<dbReference type="AlphaFoldDB" id="A0AAW0EER2"/>
<keyword evidence="3" id="KW-1185">Reference proteome</keyword>
<dbReference type="InterPro" id="IPR046528">
    <property type="entry name" value="DUF6593"/>
</dbReference>
<evidence type="ECO:0000259" key="1">
    <source>
        <dbReference type="Pfam" id="PF20236"/>
    </source>
</evidence>
<proteinExistence type="predicted"/>
<organism evidence="2 3">
    <name type="scientific">Paramarasmius palmivorus</name>
    <dbReference type="NCBI Taxonomy" id="297713"/>
    <lineage>
        <taxon>Eukaryota</taxon>
        <taxon>Fungi</taxon>
        <taxon>Dikarya</taxon>
        <taxon>Basidiomycota</taxon>
        <taxon>Agaricomycotina</taxon>
        <taxon>Agaricomycetes</taxon>
        <taxon>Agaricomycetidae</taxon>
        <taxon>Agaricales</taxon>
        <taxon>Marasmiineae</taxon>
        <taxon>Marasmiaceae</taxon>
        <taxon>Paramarasmius</taxon>
    </lineage>
</organism>
<comment type="caution">
    <text evidence="2">The sequence shown here is derived from an EMBL/GenBank/DDBJ whole genome shotgun (WGS) entry which is preliminary data.</text>
</comment>
<feature type="domain" description="DUF6593" evidence="1">
    <location>
        <begin position="77"/>
        <end position="217"/>
    </location>
</feature>
<reference evidence="2 3" key="1">
    <citation type="submission" date="2024-01" db="EMBL/GenBank/DDBJ databases">
        <title>A draft genome for a cacao thread blight-causing isolate of Paramarasmius palmivorus.</title>
        <authorList>
            <person name="Baruah I.K."/>
            <person name="Bukari Y."/>
            <person name="Amoako-Attah I."/>
            <person name="Meinhardt L.W."/>
            <person name="Bailey B.A."/>
            <person name="Cohen S.P."/>
        </authorList>
    </citation>
    <scope>NUCLEOTIDE SEQUENCE [LARGE SCALE GENOMIC DNA]</scope>
    <source>
        <strain evidence="2 3">GH-12</strain>
    </source>
</reference>
<dbReference type="EMBL" id="JAYKXP010000001">
    <property type="protein sequence ID" value="KAK7062662.1"/>
    <property type="molecule type" value="Genomic_DNA"/>
</dbReference>
<name>A0AAW0EER2_9AGAR</name>
<dbReference type="Proteomes" id="UP001383192">
    <property type="component" value="Unassembled WGS sequence"/>
</dbReference>